<reference evidence="1 2" key="1">
    <citation type="submission" date="2021-06" db="EMBL/GenBank/DDBJ databases">
        <title>Caerostris extrusa draft genome.</title>
        <authorList>
            <person name="Kono N."/>
            <person name="Arakawa K."/>
        </authorList>
    </citation>
    <scope>NUCLEOTIDE SEQUENCE [LARGE SCALE GENOMIC DNA]</scope>
</reference>
<dbReference type="AlphaFoldDB" id="A0AAV4T912"/>
<sequence length="72" mass="8240">MLSEEEEEDSGFHLSYIFTVGMGGRFLGYHSKNGCYRSATSKHRLPSHAERTRKERVMLKTLNCLLPPNIVL</sequence>
<name>A0AAV4T912_CAEEX</name>
<proteinExistence type="predicted"/>
<keyword evidence="2" id="KW-1185">Reference proteome</keyword>
<evidence type="ECO:0000313" key="1">
    <source>
        <dbReference type="EMBL" id="GIY41976.1"/>
    </source>
</evidence>
<comment type="caution">
    <text evidence="1">The sequence shown here is derived from an EMBL/GenBank/DDBJ whole genome shotgun (WGS) entry which is preliminary data.</text>
</comment>
<protein>
    <submittedName>
        <fullName evidence="1">Uncharacterized protein</fullName>
    </submittedName>
</protein>
<gene>
    <name evidence="1" type="ORF">CEXT_519461</name>
</gene>
<dbReference type="Proteomes" id="UP001054945">
    <property type="component" value="Unassembled WGS sequence"/>
</dbReference>
<accession>A0AAV4T912</accession>
<organism evidence="1 2">
    <name type="scientific">Caerostris extrusa</name>
    <name type="common">Bark spider</name>
    <name type="synonym">Caerostris bankana</name>
    <dbReference type="NCBI Taxonomy" id="172846"/>
    <lineage>
        <taxon>Eukaryota</taxon>
        <taxon>Metazoa</taxon>
        <taxon>Ecdysozoa</taxon>
        <taxon>Arthropoda</taxon>
        <taxon>Chelicerata</taxon>
        <taxon>Arachnida</taxon>
        <taxon>Araneae</taxon>
        <taxon>Araneomorphae</taxon>
        <taxon>Entelegynae</taxon>
        <taxon>Araneoidea</taxon>
        <taxon>Araneidae</taxon>
        <taxon>Caerostris</taxon>
    </lineage>
</organism>
<dbReference type="EMBL" id="BPLR01010788">
    <property type="protein sequence ID" value="GIY41976.1"/>
    <property type="molecule type" value="Genomic_DNA"/>
</dbReference>
<evidence type="ECO:0000313" key="2">
    <source>
        <dbReference type="Proteomes" id="UP001054945"/>
    </source>
</evidence>